<comment type="caution">
    <text evidence="12">The sequence shown here is derived from an EMBL/GenBank/DDBJ whole genome shotgun (WGS) entry which is preliminary data.</text>
</comment>
<evidence type="ECO:0000256" key="6">
    <source>
        <dbReference type="ARBA" id="ARBA00022692"/>
    </source>
</evidence>
<feature type="transmembrane region" description="Helical" evidence="10">
    <location>
        <begin position="113"/>
        <end position="134"/>
    </location>
</feature>
<feature type="transmembrane region" description="Helical" evidence="10">
    <location>
        <begin position="176"/>
        <end position="196"/>
    </location>
</feature>
<feature type="region of interest" description="Disordered" evidence="9">
    <location>
        <begin position="644"/>
        <end position="699"/>
    </location>
</feature>
<reference evidence="12" key="1">
    <citation type="journal article" date="2020" name="Microb. Genom.">
        <title>Genetic diversity of clinical and environmental Mucorales isolates obtained from an investigation of mucormycosis cases among solid organ transplant recipients.</title>
        <authorList>
            <person name="Nguyen M.H."/>
            <person name="Kaul D."/>
            <person name="Muto C."/>
            <person name="Cheng S.J."/>
            <person name="Richter R.A."/>
            <person name="Bruno V.M."/>
            <person name="Liu G."/>
            <person name="Beyhan S."/>
            <person name="Sundermann A.J."/>
            <person name="Mounaud S."/>
            <person name="Pasculle A.W."/>
            <person name="Nierman W.C."/>
            <person name="Driscoll E."/>
            <person name="Cumbie R."/>
            <person name="Clancy C.J."/>
            <person name="Dupont C.L."/>
        </authorList>
    </citation>
    <scope>NUCLEOTIDE SEQUENCE</scope>
    <source>
        <strain evidence="12">GL11</strain>
    </source>
</reference>
<dbReference type="GO" id="GO:0072659">
    <property type="term" value="P:protein localization to plasma membrane"/>
    <property type="evidence" value="ECO:0007669"/>
    <property type="project" value="TreeGrafter"/>
</dbReference>
<dbReference type="InterPro" id="IPR057464">
    <property type="entry name" value="CCDC174_GRSR"/>
</dbReference>
<feature type="transmembrane region" description="Helical" evidence="10">
    <location>
        <begin position="26"/>
        <end position="43"/>
    </location>
</feature>
<evidence type="ECO:0000256" key="2">
    <source>
        <dbReference type="ARBA" id="ARBA00004687"/>
    </source>
</evidence>
<evidence type="ECO:0000256" key="4">
    <source>
        <dbReference type="ARBA" id="ARBA00014495"/>
    </source>
</evidence>
<keyword evidence="6 10" id="KW-0812">Transmembrane</keyword>
<feature type="transmembrane region" description="Helical" evidence="10">
    <location>
        <begin position="211"/>
        <end position="231"/>
    </location>
</feature>
<evidence type="ECO:0000256" key="9">
    <source>
        <dbReference type="SAM" id="MobiDB-lite"/>
    </source>
</evidence>
<protein>
    <recommendedName>
        <fullName evidence="4">GPI-anchored wall transfer protein 1</fullName>
    </recommendedName>
</protein>
<gene>
    <name evidence="12" type="ORF">G6F64_003386</name>
</gene>
<organism evidence="12 13">
    <name type="scientific">Rhizopus oryzae</name>
    <name type="common">Mucormycosis agent</name>
    <name type="synonym">Rhizopus arrhizus var. delemar</name>
    <dbReference type="NCBI Taxonomy" id="64495"/>
    <lineage>
        <taxon>Eukaryota</taxon>
        <taxon>Fungi</taxon>
        <taxon>Fungi incertae sedis</taxon>
        <taxon>Mucoromycota</taxon>
        <taxon>Mucoromycotina</taxon>
        <taxon>Mucoromycetes</taxon>
        <taxon>Mucorales</taxon>
        <taxon>Mucorineae</taxon>
        <taxon>Rhizopodaceae</taxon>
        <taxon>Rhizopus</taxon>
    </lineage>
</organism>
<dbReference type="GO" id="GO:0005783">
    <property type="term" value="C:endoplasmic reticulum"/>
    <property type="evidence" value="ECO:0007669"/>
    <property type="project" value="TreeGrafter"/>
</dbReference>
<evidence type="ECO:0000256" key="5">
    <source>
        <dbReference type="ARBA" id="ARBA00022502"/>
    </source>
</evidence>
<feature type="transmembrane region" description="Helical" evidence="10">
    <location>
        <begin position="77"/>
        <end position="92"/>
    </location>
</feature>
<dbReference type="Pfam" id="PF06423">
    <property type="entry name" value="GWT1"/>
    <property type="match status" value="1"/>
</dbReference>
<keyword evidence="7 10" id="KW-1133">Transmembrane helix</keyword>
<accession>A0A9P6XEI1</accession>
<dbReference type="Proteomes" id="UP000716291">
    <property type="component" value="Unassembled WGS sequence"/>
</dbReference>
<dbReference type="EMBL" id="JAANQT010000329">
    <property type="protein sequence ID" value="KAG1311979.1"/>
    <property type="molecule type" value="Genomic_DNA"/>
</dbReference>
<evidence type="ECO:0000256" key="7">
    <source>
        <dbReference type="ARBA" id="ARBA00022989"/>
    </source>
</evidence>
<evidence type="ECO:0000256" key="1">
    <source>
        <dbReference type="ARBA" id="ARBA00004141"/>
    </source>
</evidence>
<keyword evidence="13" id="KW-1185">Reference proteome</keyword>
<dbReference type="PANTHER" id="PTHR20661:SF0">
    <property type="entry name" value="PHOSPHATIDYLINOSITOL-GLYCAN BIOSYNTHESIS CLASS W PROTEIN"/>
    <property type="match status" value="1"/>
</dbReference>
<evidence type="ECO:0000256" key="10">
    <source>
        <dbReference type="SAM" id="Phobius"/>
    </source>
</evidence>
<feature type="transmembrane region" description="Helical" evidence="10">
    <location>
        <begin position="317"/>
        <end position="335"/>
    </location>
</feature>
<feature type="transmembrane region" description="Helical" evidence="10">
    <location>
        <begin position="238"/>
        <end position="257"/>
    </location>
</feature>
<evidence type="ECO:0000313" key="13">
    <source>
        <dbReference type="Proteomes" id="UP000716291"/>
    </source>
</evidence>
<dbReference type="GO" id="GO:0006506">
    <property type="term" value="P:GPI anchor biosynthetic process"/>
    <property type="evidence" value="ECO:0007669"/>
    <property type="project" value="UniProtKB-KW"/>
</dbReference>
<name>A0A9P6XEI1_RHIOR</name>
<comment type="pathway">
    <text evidence="2">Glycolipid biosynthesis; glycosylphosphatidylinositol-anchor biosynthesis.</text>
</comment>
<dbReference type="Pfam" id="PF13300">
    <property type="entry name" value="DUF4078"/>
    <property type="match status" value="1"/>
</dbReference>
<feature type="compositionally biased region" description="Low complexity" evidence="9">
    <location>
        <begin position="652"/>
        <end position="663"/>
    </location>
</feature>
<feature type="domain" description="CCDC174 alpha/beta GRSR" evidence="11">
    <location>
        <begin position="557"/>
        <end position="584"/>
    </location>
</feature>
<keyword evidence="5" id="KW-0337">GPI-anchor biosynthesis</keyword>
<feature type="transmembrane region" description="Helical" evidence="10">
    <location>
        <begin position="347"/>
        <end position="367"/>
    </location>
</feature>
<proteinExistence type="inferred from homology"/>
<evidence type="ECO:0000256" key="8">
    <source>
        <dbReference type="ARBA" id="ARBA00023136"/>
    </source>
</evidence>
<dbReference type="AlphaFoldDB" id="A0A9P6XEI1"/>
<dbReference type="GO" id="GO:0032216">
    <property type="term" value="F:glucosaminyl-phosphatidylinositol O-acyltransferase activity"/>
    <property type="evidence" value="ECO:0007669"/>
    <property type="project" value="TreeGrafter"/>
</dbReference>
<dbReference type="Pfam" id="PF25449">
    <property type="entry name" value="CCDC174_GRSR"/>
    <property type="match status" value="1"/>
</dbReference>
<comment type="similarity">
    <text evidence="3">Belongs to the PIGW family.</text>
</comment>
<evidence type="ECO:0000256" key="3">
    <source>
        <dbReference type="ARBA" id="ARBA00007559"/>
    </source>
</evidence>
<evidence type="ECO:0000259" key="11">
    <source>
        <dbReference type="Pfam" id="PF25449"/>
    </source>
</evidence>
<feature type="transmembrane region" description="Helical" evidence="10">
    <location>
        <begin position="388"/>
        <end position="407"/>
    </location>
</feature>
<dbReference type="PANTHER" id="PTHR20661">
    <property type="entry name" value="PHOSPHATIDYLINOSITOL-GLYCAN BIOSYNTHESIS CLASS W PROTEIN"/>
    <property type="match status" value="1"/>
</dbReference>
<evidence type="ECO:0000313" key="12">
    <source>
        <dbReference type="EMBL" id="KAG1311979.1"/>
    </source>
</evidence>
<feature type="transmembrane region" description="Helical" evidence="10">
    <location>
        <begin position="146"/>
        <end position="164"/>
    </location>
</feature>
<dbReference type="InterPro" id="IPR009447">
    <property type="entry name" value="PIGW/GWT1"/>
</dbReference>
<feature type="region of interest" description="Disordered" evidence="9">
    <location>
        <begin position="436"/>
        <end position="464"/>
    </location>
</feature>
<feature type="transmembrane region" description="Helical" evidence="10">
    <location>
        <begin position="277"/>
        <end position="297"/>
    </location>
</feature>
<keyword evidence="8 10" id="KW-0472">Membrane</keyword>
<dbReference type="GO" id="GO:0016020">
    <property type="term" value="C:membrane"/>
    <property type="evidence" value="ECO:0007669"/>
    <property type="project" value="UniProtKB-SubCell"/>
</dbReference>
<sequence>MVEISNEEYKLAKEAHVSNCTGGRTLEIALVCHSIILSHFIWYRLVDAKKIKPDSFFPQFAIYVIPLLSYMTWASNYIYYIPMLGLIFHQVVKRPQNLKRPQKEEAQKPYLTVYRAGLMIMTCAAILAVDFQFFPRRFAKVETFGTSLMDMGVGSFVFSSGVVSSRSYMNNKQPSLLKSFRSGFVILLLGFARFFLTKSVDYQEHHSEYGLHWNFFFTLGFLPPVMTLLGFLRKQMPFAVLAIIVIVIYQVMLNLGLQDWVMNAPRTGLISANKEGICSFFGYLSIFLFGLQTGEFIFQNKSIQLPNTSPMSSETSIAFSGGILFLVYNIWIYLFPKYDVSRGMANLPYVLWVVASNLILIFDLIAIEKNAIKFVKSAPPLLVAINNNGLFTFLLANILTGLINLSMRTLYMNTWSSILVNAVDLKAELAHQTEKFNKTRASSGKQSAAKRPEQKRTVWAKQNKGIEARNAKDKQIEEVQSDVLAKSREQLEKKAKIYEAMRSGQYKEEYDDDDEKAPLIDFDRKYFQERQLEEIREETERKLKKRRQEKEAADDPWVEYEDEFGRTRTVRQSQLPNMTVQEEENREDMMLRPDYEMGDGLASRAHIKHYDADKEIRTKGVGFYRFSKDEEEREEQLAKLNKLRDETENARKSAISAAAKRQQMMAKNAEKIRARRAALQARKQHPLKHDKIPSTIHMPDVNEESVASFLQSVRKQVE</sequence>
<dbReference type="OrthoDB" id="15270at2759"/>
<comment type="subcellular location">
    <subcellularLocation>
        <location evidence="1">Membrane</location>
        <topology evidence="1">Multi-pass membrane protein</topology>
    </subcellularLocation>
</comment>